<dbReference type="Gene3D" id="2.40.128.140">
    <property type="entry name" value="Outer membrane protein"/>
    <property type="match status" value="1"/>
</dbReference>
<dbReference type="InterPro" id="IPR018707">
    <property type="entry name" value="LpxR"/>
</dbReference>
<evidence type="ECO:0000313" key="3">
    <source>
        <dbReference type="Proteomes" id="UP000011134"/>
    </source>
</evidence>
<keyword evidence="3" id="KW-1185">Reference proteome</keyword>
<sequence length="333" mass="36879">MKHIFAGIAALSALFSPLTQAYHSGSVSFSIDNDGIVGTDQNYTNGIFLEFNSSSTTKLEVIAPRPIKDIATLLPLDSNTFKGWNVRLGQQMWTPEDIEQPEPVEDERPYTGLLFLESGIYQYSPELVDKYTAMIGVVGPNSFAEQGQKFIHDLIGSDEPKGWDYQIENQVVFNLGYQAHRLMKRNEVDGPLGLEGTDISAVGRINAGNFQSEVAIGSIARWGNNLESNFGTSGFSPGRFVDISVLSASPKGYFFFAGVEGRYRFNDITIEGDRPEEVPDTNIEHLQATAVLGGVYYQPQWGVSLSFATSTREYKEDKHSTNSTGSLELFWRL</sequence>
<name>L8JDW0_9GAMM</name>
<dbReference type="OrthoDB" id="9776275at2"/>
<dbReference type="PATRIC" id="fig|1056511.3.peg.2271"/>
<protein>
    <recommendedName>
        <fullName evidence="4">Outer membrane protein</fullName>
    </recommendedName>
</protein>
<evidence type="ECO:0000313" key="2">
    <source>
        <dbReference type="EMBL" id="ELR65694.1"/>
    </source>
</evidence>
<accession>L8JDW0</accession>
<dbReference type="InterPro" id="IPR037107">
    <property type="entry name" value="Put_OMP_sf"/>
</dbReference>
<evidence type="ECO:0008006" key="4">
    <source>
        <dbReference type="Google" id="ProtNLM"/>
    </source>
</evidence>
<dbReference type="Pfam" id="PF09982">
    <property type="entry name" value="LpxR"/>
    <property type="match status" value="1"/>
</dbReference>
<organism evidence="2 3">
    <name type="scientific">Photobacterium marinum</name>
    <dbReference type="NCBI Taxonomy" id="1056511"/>
    <lineage>
        <taxon>Bacteria</taxon>
        <taxon>Pseudomonadati</taxon>
        <taxon>Pseudomonadota</taxon>
        <taxon>Gammaproteobacteria</taxon>
        <taxon>Vibrionales</taxon>
        <taxon>Vibrionaceae</taxon>
        <taxon>Photobacterium</taxon>
    </lineage>
</organism>
<feature type="chain" id="PRO_5003993139" description="Outer membrane protein" evidence="1">
    <location>
        <begin position="22"/>
        <end position="333"/>
    </location>
</feature>
<gene>
    <name evidence="2" type="ORF">C942_00779</name>
</gene>
<comment type="caution">
    <text evidence="2">The sequence shown here is derived from an EMBL/GenBank/DDBJ whole genome shotgun (WGS) entry which is preliminary data.</text>
</comment>
<dbReference type="RefSeq" id="WP_007465646.1">
    <property type="nucleotide sequence ID" value="NZ_AMZO01000016.1"/>
</dbReference>
<keyword evidence="1" id="KW-0732">Signal</keyword>
<dbReference type="EMBL" id="AMZO01000016">
    <property type="protein sequence ID" value="ELR65694.1"/>
    <property type="molecule type" value="Genomic_DNA"/>
</dbReference>
<evidence type="ECO:0000256" key="1">
    <source>
        <dbReference type="SAM" id="SignalP"/>
    </source>
</evidence>
<reference evidence="2 3" key="1">
    <citation type="submission" date="2012-12" db="EMBL/GenBank/DDBJ databases">
        <title>Genome Assembly of Photobacterium sp. AK15.</title>
        <authorList>
            <person name="Khatri I."/>
            <person name="Vaidya B."/>
            <person name="Srinivas T.N.R."/>
            <person name="Subramanian S."/>
            <person name="Pinnaka A."/>
        </authorList>
    </citation>
    <scope>NUCLEOTIDE SEQUENCE [LARGE SCALE GENOMIC DNA]</scope>
    <source>
        <strain evidence="2 3">AK15</strain>
    </source>
</reference>
<dbReference type="AlphaFoldDB" id="L8JDW0"/>
<feature type="signal peptide" evidence="1">
    <location>
        <begin position="1"/>
        <end position="21"/>
    </location>
</feature>
<dbReference type="Proteomes" id="UP000011134">
    <property type="component" value="Unassembled WGS sequence"/>
</dbReference>
<proteinExistence type="predicted"/>